<evidence type="ECO:0000256" key="3">
    <source>
        <dbReference type="ARBA" id="ARBA00022741"/>
    </source>
</evidence>
<evidence type="ECO:0000256" key="1">
    <source>
        <dbReference type="ARBA" id="ARBA00022691"/>
    </source>
</evidence>
<dbReference type="SUPFAM" id="SSF102114">
    <property type="entry name" value="Radical SAM enzymes"/>
    <property type="match status" value="1"/>
</dbReference>
<gene>
    <name evidence="9" type="primary">moaA</name>
    <name evidence="9" type="ORF">PM10SUCC1_05320</name>
</gene>
<keyword evidence="2" id="KW-0479">Metal-binding</keyword>
<evidence type="ECO:0000256" key="7">
    <source>
        <dbReference type="ARBA" id="ARBA00023150"/>
    </source>
</evidence>
<keyword evidence="6" id="KW-0342">GTP-binding</keyword>
<dbReference type="Gene3D" id="3.20.20.70">
    <property type="entry name" value="Aldolase class I"/>
    <property type="match status" value="1"/>
</dbReference>
<accession>A0A9W6GJY5</accession>
<comment type="caution">
    <text evidence="9">The sequence shown here is derived from an EMBL/GenBank/DDBJ whole genome shotgun (WGS) entry which is preliminary data.</text>
</comment>
<evidence type="ECO:0000256" key="4">
    <source>
        <dbReference type="ARBA" id="ARBA00023004"/>
    </source>
</evidence>
<dbReference type="CDD" id="cd01335">
    <property type="entry name" value="Radical_SAM"/>
    <property type="match status" value="1"/>
</dbReference>
<keyword evidence="4" id="KW-0408">Iron</keyword>
<dbReference type="AlphaFoldDB" id="A0A9W6GJY5"/>
<keyword evidence="7" id="KW-0501">Molybdenum cofactor biosynthesis</keyword>
<evidence type="ECO:0000256" key="6">
    <source>
        <dbReference type="ARBA" id="ARBA00023134"/>
    </source>
</evidence>
<protein>
    <submittedName>
        <fullName evidence="9">GTP 3',8-cyclase</fullName>
    </submittedName>
</protein>
<dbReference type="GO" id="GO:0005525">
    <property type="term" value="F:GTP binding"/>
    <property type="evidence" value="ECO:0007669"/>
    <property type="project" value="UniProtKB-KW"/>
</dbReference>
<dbReference type="PANTHER" id="PTHR22960">
    <property type="entry name" value="MOLYBDOPTERIN COFACTOR SYNTHESIS PROTEIN A"/>
    <property type="match status" value="1"/>
</dbReference>
<dbReference type="InterPro" id="IPR013483">
    <property type="entry name" value="MoaA"/>
</dbReference>
<evidence type="ECO:0000256" key="2">
    <source>
        <dbReference type="ARBA" id="ARBA00022723"/>
    </source>
</evidence>
<reference evidence="9" key="1">
    <citation type="submission" date="2022-12" db="EMBL/GenBank/DDBJ databases">
        <title>Reference genome sequencing for broad-spectrum identification of bacterial and archaeal isolates by mass spectrometry.</title>
        <authorList>
            <person name="Sekiguchi Y."/>
            <person name="Tourlousse D.M."/>
        </authorList>
    </citation>
    <scope>NUCLEOTIDE SEQUENCE</scope>
    <source>
        <strain evidence="9">10succ1</strain>
    </source>
</reference>
<feature type="domain" description="Radical SAM core" evidence="8">
    <location>
        <begin position="1"/>
        <end position="185"/>
    </location>
</feature>
<sequence length="276" mass="30949">MDTEEVISLVRGAAKLGVRKVRFTGGEPLLRRDIVEIIERTSSIDGIDDIGLTTNALLLENLAPALKKAGLKRINISLDTLRENRYLEMTGGRIQKVFKGIEAAQKAGFNSIKINSVLIKDFNEDEIVDLCELTRERDIHVRFIELMPMGDSTSWSSQHYLSSKTVLERCPDLRLVDREYAASPSLLYSYPEGKGRVGIINPLSDKFCSSCNRIRVTSQGRLKLCLHSDREIDLLTALRRGESIERIIQDALTSKPSEHKLEEGEYISKNMVSIGG</sequence>
<dbReference type="InterPro" id="IPR007197">
    <property type="entry name" value="rSAM"/>
</dbReference>
<dbReference type="InterPro" id="IPR010505">
    <property type="entry name" value="MoaA_twitch"/>
</dbReference>
<evidence type="ECO:0000256" key="5">
    <source>
        <dbReference type="ARBA" id="ARBA00023014"/>
    </source>
</evidence>
<dbReference type="GO" id="GO:0006777">
    <property type="term" value="P:Mo-molybdopterin cofactor biosynthetic process"/>
    <property type="evidence" value="ECO:0007669"/>
    <property type="project" value="UniProtKB-KW"/>
</dbReference>
<dbReference type="InterPro" id="IPR058240">
    <property type="entry name" value="rSAM_sf"/>
</dbReference>
<dbReference type="Pfam" id="PF04055">
    <property type="entry name" value="Radical_SAM"/>
    <property type="match status" value="1"/>
</dbReference>
<organism evidence="9 10">
    <name type="scientific">Propionigenium maris DSM 9537</name>
    <dbReference type="NCBI Taxonomy" id="1123000"/>
    <lineage>
        <taxon>Bacteria</taxon>
        <taxon>Fusobacteriati</taxon>
        <taxon>Fusobacteriota</taxon>
        <taxon>Fusobacteriia</taxon>
        <taxon>Fusobacteriales</taxon>
        <taxon>Fusobacteriaceae</taxon>
        <taxon>Propionigenium</taxon>
    </lineage>
</organism>
<name>A0A9W6GJY5_9FUSO</name>
<dbReference type="EMBL" id="BSDY01000002">
    <property type="protein sequence ID" value="GLI55017.1"/>
    <property type="molecule type" value="Genomic_DNA"/>
</dbReference>
<dbReference type="GO" id="GO:0061799">
    <property type="term" value="F:cyclic pyranopterin monophosphate synthase activity"/>
    <property type="evidence" value="ECO:0007669"/>
    <property type="project" value="TreeGrafter"/>
</dbReference>
<dbReference type="NCBIfam" id="TIGR02666">
    <property type="entry name" value="moaA"/>
    <property type="match status" value="1"/>
</dbReference>
<dbReference type="InterPro" id="IPR013785">
    <property type="entry name" value="Aldolase_TIM"/>
</dbReference>
<evidence type="ECO:0000259" key="8">
    <source>
        <dbReference type="PROSITE" id="PS51918"/>
    </source>
</evidence>
<dbReference type="CDD" id="cd21117">
    <property type="entry name" value="Twitch_MoaA"/>
    <property type="match status" value="1"/>
</dbReference>
<dbReference type="PROSITE" id="PS51918">
    <property type="entry name" value="RADICAL_SAM"/>
    <property type="match status" value="1"/>
</dbReference>
<evidence type="ECO:0000313" key="10">
    <source>
        <dbReference type="Proteomes" id="UP001144471"/>
    </source>
</evidence>
<dbReference type="GO" id="GO:0051539">
    <property type="term" value="F:4 iron, 4 sulfur cluster binding"/>
    <property type="evidence" value="ECO:0007669"/>
    <property type="project" value="UniProtKB-KW"/>
</dbReference>
<dbReference type="GO" id="GO:0046872">
    <property type="term" value="F:metal ion binding"/>
    <property type="evidence" value="ECO:0007669"/>
    <property type="project" value="UniProtKB-KW"/>
</dbReference>
<keyword evidence="1" id="KW-0949">S-adenosyl-L-methionine</keyword>
<dbReference type="GO" id="GO:0061798">
    <property type="term" value="F:GTP 3',8'-cyclase activity"/>
    <property type="evidence" value="ECO:0007669"/>
    <property type="project" value="TreeGrafter"/>
</dbReference>
<dbReference type="Proteomes" id="UP001144471">
    <property type="component" value="Unassembled WGS sequence"/>
</dbReference>
<keyword evidence="3" id="KW-0547">Nucleotide-binding</keyword>
<keyword evidence="10" id="KW-1185">Reference proteome</keyword>
<dbReference type="InterPro" id="IPR050105">
    <property type="entry name" value="MoCo_biosynth_MoaA/MoaC"/>
</dbReference>
<dbReference type="PANTHER" id="PTHR22960:SF0">
    <property type="entry name" value="MOLYBDENUM COFACTOR BIOSYNTHESIS PROTEIN 1"/>
    <property type="match status" value="1"/>
</dbReference>
<keyword evidence="5" id="KW-0411">Iron-sulfur</keyword>
<evidence type="ECO:0000313" key="9">
    <source>
        <dbReference type="EMBL" id="GLI55017.1"/>
    </source>
</evidence>
<proteinExistence type="predicted"/>
<dbReference type="Pfam" id="PF06463">
    <property type="entry name" value="Mob_synth_C"/>
    <property type="match status" value="1"/>
</dbReference>